<proteinExistence type="predicted"/>
<name>A0A645AG54_9ZZZZ</name>
<evidence type="ECO:0000313" key="1">
    <source>
        <dbReference type="EMBL" id="MPM52185.1"/>
    </source>
</evidence>
<comment type="caution">
    <text evidence="1">The sequence shown here is derived from an EMBL/GenBank/DDBJ whole genome shotgun (WGS) entry which is preliminary data.</text>
</comment>
<gene>
    <name evidence="1" type="ORF">SDC9_98941</name>
</gene>
<sequence>MALGTTIGKNSILALILLGLLSSCVEGGKRLSDVIFFYDSYLCEDSLSRYDLSLFARLPQGYGKSSLDVVMVVTTPSGDKYSDTLMLPITRSGIEAKTFNSGIWTDYSWRYRWGVSMPQKGKWKFFLKTDISLPKGSVGVVVTKSQNGKG</sequence>
<dbReference type="EMBL" id="VSSQ01013747">
    <property type="protein sequence ID" value="MPM52185.1"/>
    <property type="molecule type" value="Genomic_DNA"/>
</dbReference>
<organism evidence="1">
    <name type="scientific">bioreactor metagenome</name>
    <dbReference type="NCBI Taxonomy" id="1076179"/>
    <lineage>
        <taxon>unclassified sequences</taxon>
        <taxon>metagenomes</taxon>
        <taxon>ecological metagenomes</taxon>
    </lineage>
</organism>
<dbReference type="AlphaFoldDB" id="A0A645AG54"/>
<protein>
    <submittedName>
        <fullName evidence="1">Uncharacterized protein</fullName>
    </submittedName>
</protein>
<reference evidence="1" key="1">
    <citation type="submission" date="2019-08" db="EMBL/GenBank/DDBJ databases">
        <authorList>
            <person name="Kucharzyk K."/>
            <person name="Murdoch R.W."/>
            <person name="Higgins S."/>
            <person name="Loffler F."/>
        </authorList>
    </citation>
    <scope>NUCLEOTIDE SEQUENCE</scope>
</reference>
<accession>A0A645AG54</accession>